<name>A0A4Z2HGY6_9TELE</name>
<proteinExistence type="predicted"/>
<comment type="caution">
    <text evidence="1">The sequence shown here is derived from an EMBL/GenBank/DDBJ whole genome shotgun (WGS) entry which is preliminary data.</text>
</comment>
<dbReference type="AlphaFoldDB" id="A0A4Z2HGY6"/>
<dbReference type="Proteomes" id="UP000314294">
    <property type="component" value="Unassembled WGS sequence"/>
</dbReference>
<evidence type="ECO:0000313" key="2">
    <source>
        <dbReference type="Proteomes" id="UP000314294"/>
    </source>
</evidence>
<reference evidence="1 2" key="1">
    <citation type="submission" date="2019-03" db="EMBL/GenBank/DDBJ databases">
        <title>First draft genome of Liparis tanakae, snailfish: a comprehensive survey of snailfish specific genes.</title>
        <authorList>
            <person name="Kim W."/>
            <person name="Song I."/>
            <person name="Jeong J.-H."/>
            <person name="Kim D."/>
            <person name="Kim S."/>
            <person name="Ryu S."/>
            <person name="Song J.Y."/>
            <person name="Lee S.K."/>
        </authorList>
    </citation>
    <scope>NUCLEOTIDE SEQUENCE [LARGE SCALE GENOMIC DNA]</scope>
    <source>
        <tissue evidence="1">Muscle</tissue>
    </source>
</reference>
<protein>
    <submittedName>
        <fullName evidence="1">Uncharacterized protein</fullName>
    </submittedName>
</protein>
<gene>
    <name evidence="1" type="ORF">EYF80_024626</name>
</gene>
<evidence type="ECO:0000313" key="1">
    <source>
        <dbReference type="EMBL" id="TNN65117.1"/>
    </source>
</evidence>
<keyword evidence="2" id="KW-1185">Reference proteome</keyword>
<dbReference type="EMBL" id="SRLO01000240">
    <property type="protein sequence ID" value="TNN65117.1"/>
    <property type="molecule type" value="Genomic_DNA"/>
</dbReference>
<accession>A0A4Z2HGY6</accession>
<organism evidence="1 2">
    <name type="scientific">Liparis tanakae</name>
    <name type="common">Tanaka's snailfish</name>
    <dbReference type="NCBI Taxonomy" id="230148"/>
    <lineage>
        <taxon>Eukaryota</taxon>
        <taxon>Metazoa</taxon>
        <taxon>Chordata</taxon>
        <taxon>Craniata</taxon>
        <taxon>Vertebrata</taxon>
        <taxon>Euteleostomi</taxon>
        <taxon>Actinopterygii</taxon>
        <taxon>Neopterygii</taxon>
        <taxon>Teleostei</taxon>
        <taxon>Neoteleostei</taxon>
        <taxon>Acanthomorphata</taxon>
        <taxon>Eupercaria</taxon>
        <taxon>Perciformes</taxon>
        <taxon>Cottioidei</taxon>
        <taxon>Cottales</taxon>
        <taxon>Liparidae</taxon>
        <taxon>Liparis</taxon>
    </lineage>
</organism>
<sequence length="194" mass="21449">MTCIWRTCASINYSWSTESRMDTGVVIFTATSTTRWITVSELLLNASAIVASETRSRAWSKAISRISAGQSGFSKLLRGVQPDMLLAVTKLQTRFGVKERSRRSSGGWCPGCSSSTESRPREALSVLLSGSVYCGPWGCTIQRITLTFISMSSIMLSVLAREKISATLKTLHMSTWRSSRLEEKATQRSSISFR</sequence>